<accession>A0A9P0HA17</accession>
<organism evidence="2 3">
    <name type="scientific">Nezara viridula</name>
    <name type="common">Southern green stink bug</name>
    <name type="synonym">Cimex viridulus</name>
    <dbReference type="NCBI Taxonomy" id="85310"/>
    <lineage>
        <taxon>Eukaryota</taxon>
        <taxon>Metazoa</taxon>
        <taxon>Ecdysozoa</taxon>
        <taxon>Arthropoda</taxon>
        <taxon>Hexapoda</taxon>
        <taxon>Insecta</taxon>
        <taxon>Pterygota</taxon>
        <taxon>Neoptera</taxon>
        <taxon>Paraneoptera</taxon>
        <taxon>Hemiptera</taxon>
        <taxon>Heteroptera</taxon>
        <taxon>Panheteroptera</taxon>
        <taxon>Pentatomomorpha</taxon>
        <taxon>Pentatomoidea</taxon>
        <taxon>Pentatomidae</taxon>
        <taxon>Pentatominae</taxon>
        <taxon>Nezara</taxon>
    </lineage>
</organism>
<evidence type="ECO:0000313" key="3">
    <source>
        <dbReference type="Proteomes" id="UP001152798"/>
    </source>
</evidence>
<evidence type="ECO:0000256" key="1">
    <source>
        <dbReference type="SAM" id="MobiDB-lite"/>
    </source>
</evidence>
<reference evidence="2" key="1">
    <citation type="submission" date="2022-01" db="EMBL/GenBank/DDBJ databases">
        <authorList>
            <person name="King R."/>
        </authorList>
    </citation>
    <scope>NUCLEOTIDE SEQUENCE</scope>
</reference>
<gene>
    <name evidence="2" type="ORF">NEZAVI_LOCUS8023</name>
</gene>
<dbReference type="EMBL" id="OV725080">
    <property type="protein sequence ID" value="CAH1398355.1"/>
    <property type="molecule type" value="Genomic_DNA"/>
</dbReference>
<dbReference type="AlphaFoldDB" id="A0A9P0HA17"/>
<sequence>MPNHAPMTNREPNGSRTQLLVQHQTSYNTPIYPHF</sequence>
<protein>
    <submittedName>
        <fullName evidence="2">Uncharacterized protein</fullName>
    </submittedName>
</protein>
<feature type="compositionally biased region" description="Polar residues" evidence="1">
    <location>
        <begin position="10"/>
        <end position="29"/>
    </location>
</feature>
<feature type="non-terminal residue" evidence="2">
    <location>
        <position position="1"/>
    </location>
</feature>
<name>A0A9P0HA17_NEZVI</name>
<proteinExistence type="predicted"/>
<keyword evidence="3" id="KW-1185">Reference proteome</keyword>
<feature type="region of interest" description="Disordered" evidence="1">
    <location>
        <begin position="1"/>
        <end position="35"/>
    </location>
</feature>
<evidence type="ECO:0000313" key="2">
    <source>
        <dbReference type="EMBL" id="CAH1398355.1"/>
    </source>
</evidence>
<feature type="non-terminal residue" evidence="2">
    <location>
        <position position="35"/>
    </location>
</feature>
<dbReference type="Proteomes" id="UP001152798">
    <property type="component" value="Chromosome 4"/>
</dbReference>